<evidence type="ECO:0000313" key="2">
    <source>
        <dbReference type="Proteomes" id="UP000806378"/>
    </source>
</evidence>
<reference evidence="1" key="1">
    <citation type="submission" date="2020-05" db="EMBL/GenBank/DDBJ databases">
        <title>WGS assembly of Corymbia citriodora subspecies variegata.</title>
        <authorList>
            <person name="Barry K."/>
            <person name="Hundley H."/>
            <person name="Shu S."/>
            <person name="Jenkins J."/>
            <person name="Grimwood J."/>
            <person name="Baten A."/>
        </authorList>
    </citation>
    <scope>NUCLEOTIDE SEQUENCE</scope>
    <source>
        <strain evidence="1">CV2-018</strain>
    </source>
</reference>
<dbReference type="EMBL" id="MU089625">
    <property type="protein sequence ID" value="KAF7850290.1"/>
    <property type="molecule type" value="Genomic_DNA"/>
</dbReference>
<proteinExistence type="predicted"/>
<gene>
    <name evidence="1" type="ORF">BT93_L5645</name>
</gene>
<protein>
    <submittedName>
        <fullName evidence="1">Uncharacterized protein</fullName>
    </submittedName>
</protein>
<name>A0A8T0CRX1_CORYI</name>
<organism evidence="1 2">
    <name type="scientific">Corymbia citriodora subsp. variegata</name>
    <dbReference type="NCBI Taxonomy" id="360336"/>
    <lineage>
        <taxon>Eukaryota</taxon>
        <taxon>Viridiplantae</taxon>
        <taxon>Streptophyta</taxon>
        <taxon>Embryophyta</taxon>
        <taxon>Tracheophyta</taxon>
        <taxon>Spermatophyta</taxon>
        <taxon>Magnoliopsida</taxon>
        <taxon>eudicotyledons</taxon>
        <taxon>Gunneridae</taxon>
        <taxon>Pentapetalae</taxon>
        <taxon>rosids</taxon>
        <taxon>malvids</taxon>
        <taxon>Myrtales</taxon>
        <taxon>Myrtaceae</taxon>
        <taxon>Myrtoideae</taxon>
        <taxon>Eucalypteae</taxon>
        <taxon>Corymbia</taxon>
    </lineage>
</organism>
<accession>A0A8T0CRX1</accession>
<dbReference type="AlphaFoldDB" id="A0A8T0CRX1"/>
<comment type="caution">
    <text evidence="1">The sequence shown here is derived from an EMBL/GenBank/DDBJ whole genome shotgun (WGS) entry which is preliminary data.</text>
</comment>
<dbReference type="Proteomes" id="UP000806378">
    <property type="component" value="Unassembled WGS sequence"/>
</dbReference>
<sequence length="126" mass="13827">MLTQQLNPTRLYLIRPGEIVVGWNDCNGESSLLAGETSTAMRADGGGAVVVLAAERARRSHCAVYDGFGRGRRRLGASHEQASSSFAEWRRCRPSLSLLSQIWFSQICLPRSSLSTLSSDLIRRCA</sequence>
<keyword evidence="2" id="KW-1185">Reference proteome</keyword>
<dbReference type="Gramene" id="rna-gnl|WGS:JABURB|Cocit.L5645.1">
    <property type="protein sequence ID" value="cds-KAF7850290.1"/>
    <property type="gene ID" value="gene-BT93_L5645"/>
</dbReference>
<evidence type="ECO:0000313" key="1">
    <source>
        <dbReference type="EMBL" id="KAF7850290.1"/>
    </source>
</evidence>